<feature type="transmembrane region" description="Helical" evidence="4">
    <location>
        <begin position="338"/>
        <end position="363"/>
    </location>
</feature>
<evidence type="ECO:0000313" key="6">
    <source>
        <dbReference type="Proteomes" id="UP000185221"/>
    </source>
</evidence>
<dbReference type="EMBL" id="FSRC01000003">
    <property type="protein sequence ID" value="SIO13817.1"/>
    <property type="molecule type" value="Genomic_DNA"/>
</dbReference>
<gene>
    <name evidence="5" type="ORF">SAMN05444394_3484</name>
</gene>
<keyword evidence="4" id="KW-0472">Membrane</keyword>
<evidence type="ECO:0000256" key="3">
    <source>
        <dbReference type="ARBA" id="ARBA00022679"/>
    </source>
</evidence>
<dbReference type="SUPFAM" id="SSF53448">
    <property type="entry name" value="Nucleotide-diphospho-sugar transferases"/>
    <property type="match status" value="1"/>
</dbReference>
<dbReference type="Gene3D" id="3.90.550.10">
    <property type="entry name" value="Spore Coat Polysaccharide Biosynthesis Protein SpsA, Chain A"/>
    <property type="match status" value="1"/>
</dbReference>
<dbReference type="PANTHER" id="PTHR43630">
    <property type="entry name" value="POLY-BETA-1,6-N-ACETYL-D-GLUCOSAMINE SYNTHASE"/>
    <property type="match status" value="1"/>
</dbReference>
<dbReference type="Pfam" id="PF13641">
    <property type="entry name" value="Glyco_tranf_2_3"/>
    <property type="match status" value="1"/>
</dbReference>
<protein>
    <submittedName>
        <fullName evidence="5">Glycosyltransferase, catalytic subunit of cellulose synthase and poly-beta-1,6-N-acetylglucosamine synthase</fullName>
    </submittedName>
</protein>
<dbReference type="STRING" id="226505.SAMN05444394_3484"/>
<evidence type="ECO:0000313" key="5">
    <source>
        <dbReference type="EMBL" id="SIO13817.1"/>
    </source>
</evidence>
<name>A0A1N6H2C9_9BACT</name>
<keyword evidence="6" id="KW-1185">Reference proteome</keyword>
<organism evidence="5 6">
    <name type="scientific">Algoriphagus halophilus</name>
    <dbReference type="NCBI Taxonomy" id="226505"/>
    <lineage>
        <taxon>Bacteria</taxon>
        <taxon>Pseudomonadati</taxon>
        <taxon>Bacteroidota</taxon>
        <taxon>Cytophagia</taxon>
        <taxon>Cytophagales</taxon>
        <taxon>Cyclobacteriaceae</taxon>
        <taxon>Algoriphagus</taxon>
    </lineage>
</organism>
<comment type="similarity">
    <text evidence="1">Belongs to the glycosyltransferase 2 family.</text>
</comment>
<keyword evidence="2" id="KW-0328">Glycosyltransferase</keyword>
<evidence type="ECO:0000256" key="1">
    <source>
        <dbReference type="ARBA" id="ARBA00006739"/>
    </source>
</evidence>
<dbReference type="AlphaFoldDB" id="A0A1N6H2C9"/>
<sequence length="375" mass="43012">MDYGNTIIFYLAFFAVSILLAQYLVLIFRALFFWVDFSKSNHNYFPKVSVLVTSRNEEKDLPNLLASLQELDYPSEQLEFLMADDQSEDGTLGILEEWKERTTNCKVFSIKGQQLGKFPINGKANALAIMAKEAKGDFLFFTDADCVVGKNWVKEGVNSFSEDLGLLNGVTELESHTLFAEFQKIDWWNILGITKIVSDMGAHTTGLGNNMVISRKAYLESGGYENTKFSWTEDLEISRSINRLGFQVHQQVSPGMLLKTKAERSWSDLLKQRKRWLKGVVSLPWKWKVSLGFHLLFFPAIAWILASNVSFGFGIWGLKILLQSIFIMVVSNKAGRKLSWFVLAIYDFYYLLASSLTILYYFWPSKITWKSRNYL</sequence>
<keyword evidence="4" id="KW-1133">Transmembrane helix</keyword>
<dbReference type="InterPro" id="IPR029044">
    <property type="entry name" value="Nucleotide-diphossugar_trans"/>
</dbReference>
<dbReference type="Proteomes" id="UP000185221">
    <property type="component" value="Unassembled WGS sequence"/>
</dbReference>
<evidence type="ECO:0000256" key="4">
    <source>
        <dbReference type="SAM" id="Phobius"/>
    </source>
</evidence>
<proteinExistence type="inferred from homology"/>
<dbReference type="PANTHER" id="PTHR43630:SF1">
    <property type="entry name" value="POLY-BETA-1,6-N-ACETYL-D-GLUCOSAMINE SYNTHASE"/>
    <property type="match status" value="1"/>
</dbReference>
<keyword evidence="3 5" id="KW-0808">Transferase</keyword>
<feature type="transmembrane region" description="Helical" evidence="4">
    <location>
        <begin position="6"/>
        <end position="32"/>
    </location>
</feature>
<reference evidence="6" key="1">
    <citation type="submission" date="2016-11" db="EMBL/GenBank/DDBJ databases">
        <authorList>
            <person name="Varghese N."/>
            <person name="Submissions S."/>
        </authorList>
    </citation>
    <scope>NUCLEOTIDE SEQUENCE [LARGE SCALE GENOMIC DNA]</scope>
    <source>
        <strain evidence="6">DSM 15292</strain>
    </source>
</reference>
<keyword evidence="4" id="KW-0812">Transmembrane</keyword>
<dbReference type="GO" id="GO:0016757">
    <property type="term" value="F:glycosyltransferase activity"/>
    <property type="evidence" value="ECO:0007669"/>
    <property type="project" value="UniProtKB-KW"/>
</dbReference>
<accession>A0A1N6H2C9</accession>
<evidence type="ECO:0000256" key="2">
    <source>
        <dbReference type="ARBA" id="ARBA00022676"/>
    </source>
</evidence>